<evidence type="ECO:0008006" key="5">
    <source>
        <dbReference type="Google" id="ProtNLM"/>
    </source>
</evidence>
<keyword evidence="2" id="KW-1133">Transmembrane helix</keyword>
<evidence type="ECO:0000313" key="3">
    <source>
        <dbReference type="EMBL" id="OXV06840.1"/>
    </source>
</evidence>
<dbReference type="EMBL" id="NPHW01005350">
    <property type="protein sequence ID" value="OXV06840.1"/>
    <property type="molecule type" value="Genomic_DNA"/>
</dbReference>
<feature type="region of interest" description="Disordered" evidence="1">
    <location>
        <begin position="263"/>
        <end position="363"/>
    </location>
</feature>
<accession>A0A232LRQ1</accession>
<name>A0A232LRQ1_9EURO</name>
<dbReference type="AlphaFoldDB" id="A0A232LRQ1"/>
<organism evidence="3 4">
    <name type="scientific">Elaphomyces granulatus</name>
    <dbReference type="NCBI Taxonomy" id="519963"/>
    <lineage>
        <taxon>Eukaryota</taxon>
        <taxon>Fungi</taxon>
        <taxon>Dikarya</taxon>
        <taxon>Ascomycota</taxon>
        <taxon>Pezizomycotina</taxon>
        <taxon>Eurotiomycetes</taxon>
        <taxon>Eurotiomycetidae</taxon>
        <taxon>Eurotiales</taxon>
        <taxon>Elaphomycetaceae</taxon>
        <taxon>Elaphomyces</taxon>
    </lineage>
</organism>
<feature type="transmembrane region" description="Helical" evidence="2">
    <location>
        <begin position="395"/>
        <end position="412"/>
    </location>
</feature>
<reference evidence="3 4" key="1">
    <citation type="journal article" date="2015" name="Environ. Microbiol.">
        <title>Metagenome sequence of Elaphomyces granulatus from sporocarp tissue reveals Ascomycota ectomycorrhizal fingerprints of genome expansion and a Proteobacteria-rich microbiome.</title>
        <authorList>
            <person name="Quandt C.A."/>
            <person name="Kohler A."/>
            <person name="Hesse C.N."/>
            <person name="Sharpton T.J."/>
            <person name="Martin F."/>
            <person name="Spatafora J.W."/>
        </authorList>
    </citation>
    <scope>NUCLEOTIDE SEQUENCE [LARGE SCALE GENOMIC DNA]</scope>
    <source>
        <strain evidence="3 4">OSC145934</strain>
    </source>
</reference>
<keyword evidence="2" id="KW-0812">Transmembrane</keyword>
<feature type="compositionally biased region" description="Basic and acidic residues" evidence="1">
    <location>
        <begin position="263"/>
        <end position="296"/>
    </location>
</feature>
<proteinExistence type="predicted"/>
<keyword evidence="4" id="KW-1185">Reference proteome</keyword>
<gene>
    <name evidence="3" type="ORF">Egran_05392</name>
</gene>
<comment type="caution">
    <text evidence="3">The sequence shown here is derived from an EMBL/GenBank/DDBJ whole genome shotgun (WGS) entry which is preliminary data.</text>
</comment>
<dbReference type="Proteomes" id="UP000243515">
    <property type="component" value="Unassembled WGS sequence"/>
</dbReference>
<evidence type="ECO:0000256" key="1">
    <source>
        <dbReference type="SAM" id="MobiDB-lite"/>
    </source>
</evidence>
<evidence type="ECO:0000256" key="2">
    <source>
        <dbReference type="SAM" id="Phobius"/>
    </source>
</evidence>
<keyword evidence="2" id="KW-0472">Membrane</keyword>
<sequence length="444" mass="49312">MADDDTYLSSSFLQHPKPSLSTSKLCSQTYKTASQLFLTRRLQESLSALEPIFSTSVSQEDDCFTNGDDAAASLAPIASASSTLRIKIWNLYITLLNAVVDLGPDEGKKTLGQKEWKALVSKVRDGDIWETIVQTGYKGLEGSVDADVVHNLATLLLNQSPSQALNQQRLEAYLSSCGQPSLDLASRLQNEPAARPDQMPGANGTDTPKDLAARVRIIELFTLHVLPRNEEWTYAREFIRLSEVLDEERKESFLHTLDGLEEEKDRGRQRAAELQREKEAELERQSREQRRRKSEESAVAEHPQGNGLIRTSSETDYGIERECPTGVSKSRPSKLAGGSSIAPSGRATVSPSRPPSRSSRKADQSIFVARQARALINVLQHSLHNLAHNVRGNPVAFLRTLLFMLGIIIAFSKPDIRNRIRRLLGTCWQKVKGTIGMGMKVSYM</sequence>
<dbReference type="OrthoDB" id="3981028at2759"/>
<protein>
    <recommendedName>
        <fullName evidence="5">Peroxin 26</fullName>
    </recommendedName>
</protein>
<evidence type="ECO:0000313" key="4">
    <source>
        <dbReference type="Proteomes" id="UP000243515"/>
    </source>
</evidence>